<name>A0A975BSE5_9BACT</name>
<proteinExistence type="predicted"/>
<keyword evidence="2" id="KW-1185">Reference proteome</keyword>
<organism evidence="1 2">
    <name type="scientific">Desulfonema magnum</name>
    <dbReference type="NCBI Taxonomy" id="45655"/>
    <lineage>
        <taxon>Bacteria</taxon>
        <taxon>Pseudomonadati</taxon>
        <taxon>Thermodesulfobacteriota</taxon>
        <taxon>Desulfobacteria</taxon>
        <taxon>Desulfobacterales</taxon>
        <taxon>Desulfococcaceae</taxon>
        <taxon>Desulfonema</taxon>
    </lineage>
</organism>
<accession>A0A975BSE5</accession>
<protein>
    <submittedName>
        <fullName evidence="1">Uncharacterized protein</fullName>
    </submittedName>
</protein>
<reference evidence="1" key="1">
    <citation type="journal article" date="2021" name="Microb. Physiol.">
        <title>Proteogenomic Insights into the Physiology of Marine, Sulfate-Reducing, Filamentous Desulfonema limicola and Desulfonema magnum.</title>
        <authorList>
            <person name="Schnaars V."/>
            <person name="Wohlbrand L."/>
            <person name="Scheve S."/>
            <person name="Hinrichs C."/>
            <person name="Reinhardt R."/>
            <person name="Rabus R."/>
        </authorList>
    </citation>
    <scope>NUCLEOTIDE SEQUENCE</scope>
    <source>
        <strain evidence="1">4be13</strain>
    </source>
</reference>
<evidence type="ECO:0000313" key="2">
    <source>
        <dbReference type="Proteomes" id="UP000663722"/>
    </source>
</evidence>
<evidence type="ECO:0000313" key="1">
    <source>
        <dbReference type="EMBL" id="QTA90572.1"/>
    </source>
</evidence>
<dbReference type="EMBL" id="CP061800">
    <property type="protein sequence ID" value="QTA90572.1"/>
    <property type="molecule type" value="Genomic_DNA"/>
</dbReference>
<dbReference type="KEGG" id="dmm:dnm_066320"/>
<dbReference type="AlphaFoldDB" id="A0A975BSE5"/>
<dbReference type="Proteomes" id="UP000663722">
    <property type="component" value="Chromosome"/>
</dbReference>
<gene>
    <name evidence="1" type="ORF">dnm_066320</name>
</gene>
<sequence length="43" mass="4862">MQFRESFRFPGFGKIAKQSGVPNLQFGTPDNLFLKAYRPLLSG</sequence>